<proteinExistence type="inferred from homology"/>
<evidence type="ECO:0000256" key="1">
    <source>
        <dbReference type="ARBA" id="ARBA00007378"/>
    </source>
</evidence>
<accession>A0ABZ2L844</accession>
<comment type="similarity">
    <text evidence="1">Belongs to the OsmC/Ohr family.</text>
</comment>
<reference evidence="3" key="1">
    <citation type="submission" date="2021-12" db="EMBL/GenBank/DDBJ databases">
        <title>Discovery of the Pendulisporaceae a myxobacterial family with distinct sporulation behavior and unique specialized metabolism.</title>
        <authorList>
            <person name="Garcia R."/>
            <person name="Popoff A."/>
            <person name="Bader C.D."/>
            <person name="Loehr J."/>
            <person name="Walesch S."/>
            <person name="Walt C."/>
            <person name="Boldt J."/>
            <person name="Bunk B."/>
            <person name="Haeckl F.J.F.P.J."/>
            <person name="Gunesch A.P."/>
            <person name="Birkelbach J."/>
            <person name="Nuebel U."/>
            <person name="Pietschmann T."/>
            <person name="Bach T."/>
            <person name="Mueller R."/>
        </authorList>
    </citation>
    <scope>NUCLEOTIDE SEQUENCE</scope>
    <source>
        <strain evidence="3">MSr11367</strain>
    </source>
</reference>
<dbReference type="NCBIfam" id="TIGR03561">
    <property type="entry name" value="organ_hyd_perox"/>
    <property type="match status" value="1"/>
</dbReference>
<evidence type="ECO:0000313" key="3">
    <source>
        <dbReference type="EMBL" id="WXB05366.1"/>
    </source>
</evidence>
<gene>
    <name evidence="3" type="ORF">LVJ94_51780</name>
</gene>
<keyword evidence="4" id="KW-1185">Reference proteome</keyword>
<dbReference type="Pfam" id="PF02566">
    <property type="entry name" value="OsmC"/>
    <property type="match status" value="1"/>
</dbReference>
<dbReference type="Gene3D" id="2.20.25.10">
    <property type="match status" value="1"/>
</dbReference>
<organism evidence="3 4">
    <name type="scientific">Pendulispora rubella</name>
    <dbReference type="NCBI Taxonomy" id="2741070"/>
    <lineage>
        <taxon>Bacteria</taxon>
        <taxon>Pseudomonadati</taxon>
        <taxon>Myxococcota</taxon>
        <taxon>Myxococcia</taxon>
        <taxon>Myxococcales</taxon>
        <taxon>Sorangiineae</taxon>
        <taxon>Pendulisporaceae</taxon>
        <taxon>Pendulispora</taxon>
    </lineage>
</organism>
<dbReference type="Proteomes" id="UP001374803">
    <property type="component" value="Chromosome"/>
</dbReference>
<feature type="region of interest" description="Disordered" evidence="2">
    <location>
        <begin position="9"/>
        <end position="45"/>
    </location>
</feature>
<dbReference type="SUPFAM" id="SSF82784">
    <property type="entry name" value="OsmC-like"/>
    <property type="match status" value="1"/>
</dbReference>
<dbReference type="PANTHER" id="PTHR33797:SF2">
    <property type="entry name" value="ORGANIC HYDROPEROXIDE RESISTANCE PROTEIN-LIKE"/>
    <property type="match status" value="1"/>
</dbReference>
<dbReference type="EMBL" id="CP089983">
    <property type="protein sequence ID" value="WXB05366.1"/>
    <property type="molecule type" value="Genomic_DNA"/>
</dbReference>
<evidence type="ECO:0000313" key="4">
    <source>
        <dbReference type="Proteomes" id="UP001374803"/>
    </source>
</evidence>
<dbReference type="InterPro" id="IPR015946">
    <property type="entry name" value="KH_dom-like_a/b"/>
</dbReference>
<name>A0ABZ2L844_9BACT</name>
<sequence>MSQIEKVLYTGKTNTTGGRDGKTRSEDGRLDVQLSSPGSAGPGTNPEQLFAAGWSACFIGAMGLAAKKLKVELPAGVAVDAEVDLGTGGGAYFLQARLNVHLPGLERQVAEALAEAAHQTCPYSKATRGNIDVEIKVV</sequence>
<feature type="compositionally biased region" description="Basic and acidic residues" evidence="2">
    <location>
        <begin position="19"/>
        <end position="30"/>
    </location>
</feature>
<dbReference type="InterPro" id="IPR003718">
    <property type="entry name" value="OsmC/Ohr_fam"/>
</dbReference>
<dbReference type="RefSeq" id="WP_394835010.1">
    <property type="nucleotide sequence ID" value="NZ_CP089929.1"/>
</dbReference>
<dbReference type="PANTHER" id="PTHR33797">
    <property type="entry name" value="ORGANIC HYDROPEROXIDE RESISTANCE PROTEIN-LIKE"/>
    <property type="match status" value="1"/>
</dbReference>
<protein>
    <submittedName>
        <fullName evidence="3">Organic hydroperoxide resistance protein</fullName>
    </submittedName>
</protein>
<evidence type="ECO:0000256" key="2">
    <source>
        <dbReference type="SAM" id="MobiDB-lite"/>
    </source>
</evidence>
<dbReference type="InterPro" id="IPR036102">
    <property type="entry name" value="OsmC/Ohrsf"/>
</dbReference>
<dbReference type="InterPro" id="IPR019953">
    <property type="entry name" value="OHR"/>
</dbReference>
<dbReference type="Gene3D" id="3.30.300.20">
    <property type="match status" value="1"/>
</dbReference>